<dbReference type="Gene3D" id="3.20.20.80">
    <property type="entry name" value="Glycosidases"/>
    <property type="match status" value="1"/>
</dbReference>
<evidence type="ECO:0000256" key="2">
    <source>
        <dbReference type="ARBA" id="ARBA00023295"/>
    </source>
</evidence>
<evidence type="ECO:0000256" key="3">
    <source>
        <dbReference type="PROSITE-ProRule" id="PRU01100"/>
    </source>
</evidence>
<evidence type="ECO:0000256" key="4">
    <source>
        <dbReference type="SAM" id="MobiDB-lite"/>
    </source>
</evidence>
<gene>
    <name evidence="6" type="ORF">Aru02nite_12310</name>
</gene>
<evidence type="ECO:0000313" key="7">
    <source>
        <dbReference type="Proteomes" id="UP000612808"/>
    </source>
</evidence>
<dbReference type="SUPFAM" id="SSF51445">
    <property type="entry name" value="(Trans)glycosidases"/>
    <property type="match status" value="1"/>
</dbReference>
<proteinExistence type="inferred from homology"/>
<evidence type="ECO:0000259" key="5">
    <source>
        <dbReference type="PROSITE" id="PS51764"/>
    </source>
</evidence>
<evidence type="ECO:0000313" key="6">
    <source>
        <dbReference type="EMBL" id="GID10342.1"/>
    </source>
</evidence>
<feature type="region of interest" description="Disordered" evidence="4">
    <location>
        <begin position="30"/>
        <end position="60"/>
    </location>
</feature>
<feature type="domain" description="GH26" evidence="5">
    <location>
        <begin position="46"/>
        <end position="373"/>
    </location>
</feature>
<sequence>MRRLRARTVLALTAVGGVLALCVTMTEGPPSPARAGASLAPEPSGSSTPADPSSPPAGTCGVDAKLVPTCGVLWGAATGGHSGTSTASSLGAFEQETGRTQTVFHTYHRGTGTVFPTAEEIALADDTAHPRILFTNWKPAEASWAAIAAGDPKIDGFLDRVATNIKAKFPHRFFLTIHHEPENDVVATPGSGYTAADYAAMYRHVVQRLRGDGVTNAVYVMDYMAYPKWAMAPWHDDLYPGDDVVDWIAWDTYAYSTPGYGYGDFDEMVNRGGVPSDLVLDGLYPLVGWPGFYSWASARFPDKPLMLGEWGVWNGADRGHKAWFYRDVAASIGHFPRLKALVYFDTPAEKDSRVNNPAQALGAYRDLGALPIFQVGPTGPTGSPSPSPSTSPSPSASPSGSPSPSTSPSGSVPPSSTPAPTGSSSPAPTSTFPRIP</sequence>
<dbReference type="Proteomes" id="UP000612808">
    <property type="component" value="Unassembled WGS sequence"/>
</dbReference>
<feature type="compositionally biased region" description="Low complexity" evidence="4">
    <location>
        <begin position="43"/>
        <end position="59"/>
    </location>
</feature>
<dbReference type="AlphaFoldDB" id="A0A8J3NB74"/>
<reference evidence="6" key="1">
    <citation type="submission" date="2021-01" db="EMBL/GenBank/DDBJ databases">
        <title>Whole genome shotgun sequence of Actinocatenispora rupis NBRC 107355.</title>
        <authorList>
            <person name="Komaki H."/>
            <person name="Tamura T."/>
        </authorList>
    </citation>
    <scope>NUCLEOTIDE SEQUENCE</scope>
    <source>
        <strain evidence="6">NBRC 107355</strain>
    </source>
</reference>
<feature type="active site" description="Nucleophile" evidence="3">
    <location>
        <position position="309"/>
    </location>
</feature>
<comment type="caution">
    <text evidence="6">The sequence shown here is derived from an EMBL/GenBank/DDBJ whole genome shotgun (WGS) entry which is preliminary data.</text>
</comment>
<protein>
    <recommendedName>
        <fullName evidence="5">GH26 domain-containing protein</fullName>
    </recommendedName>
</protein>
<keyword evidence="1 3" id="KW-0378">Hydrolase</keyword>
<dbReference type="PROSITE" id="PS51764">
    <property type="entry name" value="GH26"/>
    <property type="match status" value="1"/>
</dbReference>
<name>A0A8J3NB74_9ACTN</name>
<organism evidence="6 7">
    <name type="scientific">Actinocatenispora rupis</name>
    <dbReference type="NCBI Taxonomy" id="519421"/>
    <lineage>
        <taxon>Bacteria</taxon>
        <taxon>Bacillati</taxon>
        <taxon>Actinomycetota</taxon>
        <taxon>Actinomycetes</taxon>
        <taxon>Micromonosporales</taxon>
        <taxon>Micromonosporaceae</taxon>
        <taxon>Actinocatenispora</taxon>
    </lineage>
</organism>
<feature type="active site" description="Proton donor" evidence="3">
    <location>
        <position position="180"/>
    </location>
</feature>
<comment type="similarity">
    <text evidence="3">Belongs to the glycosyl hydrolase 26 family.</text>
</comment>
<feature type="compositionally biased region" description="Low complexity" evidence="4">
    <location>
        <begin position="392"/>
        <end position="436"/>
    </location>
</feature>
<evidence type="ECO:0000256" key="1">
    <source>
        <dbReference type="ARBA" id="ARBA00022801"/>
    </source>
</evidence>
<dbReference type="GO" id="GO:0004553">
    <property type="term" value="F:hydrolase activity, hydrolyzing O-glycosyl compounds"/>
    <property type="evidence" value="ECO:0007669"/>
    <property type="project" value="InterPro"/>
</dbReference>
<keyword evidence="2 3" id="KW-0326">Glycosidase</keyword>
<keyword evidence="7" id="KW-1185">Reference proteome</keyword>
<dbReference type="InterPro" id="IPR017853">
    <property type="entry name" value="GH"/>
</dbReference>
<dbReference type="RefSeq" id="WP_203655566.1">
    <property type="nucleotide sequence ID" value="NZ_BAAAZM010000003.1"/>
</dbReference>
<dbReference type="InterPro" id="IPR022790">
    <property type="entry name" value="GH26_dom"/>
</dbReference>
<dbReference type="EMBL" id="BOMB01000007">
    <property type="protein sequence ID" value="GID10342.1"/>
    <property type="molecule type" value="Genomic_DNA"/>
</dbReference>
<accession>A0A8J3NB74</accession>
<feature type="region of interest" description="Disordered" evidence="4">
    <location>
        <begin position="372"/>
        <end position="436"/>
    </location>
</feature>